<dbReference type="SUPFAM" id="SSF48403">
    <property type="entry name" value="Ankyrin repeat"/>
    <property type="match status" value="1"/>
</dbReference>
<dbReference type="InterPro" id="IPR002110">
    <property type="entry name" value="Ankyrin_rpt"/>
</dbReference>
<dbReference type="OrthoDB" id="341259at2759"/>
<dbReference type="Proteomes" id="UP000037460">
    <property type="component" value="Unassembled WGS sequence"/>
</dbReference>
<reference evidence="3" key="1">
    <citation type="journal article" date="2015" name="PLoS Genet.">
        <title>Genome Sequence and Transcriptome Analyses of Chrysochromulina tobin: Metabolic Tools for Enhanced Algal Fitness in the Prominent Order Prymnesiales (Haptophyceae).</title>
        <authorList>
            <person name="Hovde B.T."/>
            <person name="Deodato C.R."/>
            <person name="Hunsperger H.M."/>
            <person name="Ryken S.A."/>
            <person name="Yost W."/>
            <person name="Jha R.K."/>
            <person name="Patterson J."/>
            <person name="Monnat R.J. Jr."/>
            <person name="Barlow S.B."/>
            <person name="Starkenburg S.R."/>
            <person name="Cattolico R.A."/>
        </authorList>
    </citation>
    <scope>NUCLEOTIDE SEQUENCE</scope>
    <source>
        <strain evidence="3">CCMP291</strain>
    </source>
</reference>
<dbReference type="PROSITE" id="PS50088">
    <property type="entry name" value="ANK_REPEAT"/>
    <property type="match status" value="2"/>
</dbReference>
<dbReference type="Gene3D" id="1.25.40.20">
    <property type="entry name" value="Ankyrin repeat-containing domain"/>
    <property type="match status" value="2"/>
</dbReference>
<dbReference type="PROSITE" id="PS50297">
    <property type="entry name" value="ANK_REP_REGION"/>
    <property type="match status" value="2"/>
</dbReference>
<dbReference type="EMBL" id="JWZX01003412">
    <property type="protein sequence ID" value="KOO20798.1"/>
    <property type="molecule type" value="Genomic_DNA"/>
</dbReference>
<dbReference type="PANTHER" id="PTHR22677">
    <property type="entry name" value="ANKYRIN REPEAT DOMAIN-CONTAINING PROTEIN 60"/>
    <property type="match status" value="1"/>
</dbReference>
<sequence>MFLSARQTFRQTLGDTERALGIGTVYHNDKKQVTEQLQGLSLRVAFNQVTQVKSFIALGHNVNEFDVDGDRTPLHWAAARGFRRCVVLLLEAGADKTARDAQGRTPAELALDCDQFEIGDIIKYGPPIDDVKKSTGNEGPISQLCLGNKTRELASMLRAYNLEKDPGIRETISVNLRDPDGDRFPLHWAAARGLRTCVNLLIDAGAHIGALDADGNTAAGLAMRFNQRAVHELLLQAIVDVNYQTNVSPKSGATAQLSYVC</sequence>
<feature type="repeat" description="ANK" evidence="1">
    <location>
        <begin position="69"/>
        <end position="101"/>
    </location>
</feature>
<keyword evidence="1" id="KW-0040">ANK repeat</keyword>
<dbReference type="AlphaFoldDB" id="A0A0M0J3G5"/>
<gene>
    <name evidence="2" type="ORF">Ctob_000192</name>
</gene>
<keyword evidence="3" id="KW-1185">Reference proteome</keyword>
<dbReference type="InterPro" id="IPR036770">
    <property type="entry name" value="Ankyrin_rpt-contain_sf"/>
</dbReference>
<dbReference type="Pfam" id="PF12796">
    <property type="entry name" value="Ank_2"/>
    <property type="match status" value="2"/>
</dbReference>
<dbReference type="InterPro" id="IPR039323">
    <property type="entry name" value="ANKRD_45/46/60"/>
</dbReference>
<proteinExistence type="predicted"/>
<organism evidence="2 3">
    <name type="scientific">Chrysochromulina tobinii</name>
    <dbReference type="NCBI Taxonomy" id="1460289"/>
    <lineage>
        <taxon>Eukaryota</taxon>
        <taxon>Haptista</taxon>
        <taxon>Haptophyta</taxon>
        <taxon>Prymnesiophyceae</taxon>
        <taxon>Prymnesiales</taxon>
        <taxon>Chrysochromulinaceae</taxon>
        <taxon>Chrysochromulina</taxon>
    </lineage>
</organism>
<evidence type="ECO:0000313" key="3">
    <source>
        <dbReference type="Proteomes" id="UP000037460"/>
    </source>
</evidence>
<evidence type="ECO:0000313" key="2">
    <source>
        <dbReference type="EMBL" id="KOO20798.1"/>
    </source>
</evidence>
<accession>A0A0M0J3G5</accession>
<protein>
    <submittedName>
        <fullName evidence="2">Ankyrin repeat protein</fullName>
    </submittedName>
</protein>
<name>A0A0M0J3G5_9EUKA</name>
<dbReference type="PANTHER" id="PTHR22677:SF4">
    <property type="entry name" value="USHER SYNDROME TYPE-1G PROTEIN-LIKE PROTEIN"/>
    <property type="match status" value="1"/>
</dbReference>
<evidence type="ECO:0000256" key="1">
    <source>
        <dbReference type="PROSITE-ProRule" id="PRU00023"/>
    </source>
</evidence>
<comment type="caution">
    <text evidence="2">The sequence shown here is derived from an EMBL/GenBank/DDBJ whole genome shotgun (WGS) entry which is preliminary data.</text>
</comment>
<feature type="repeat" description="ANK" evidence="1">
    <location>
        <begin position="181"/>
        <end position="213"/>
    </location>
</feature>
<dbReference type="SMART" id="SM00248">
    <property type="entry name" value="ANK"/>
    <property type="match status" value="3"/>
</dbReference>